<dbReference type="AlphaFoldDB" id="A0A7D9DQP2"/>
<keyword evidence="2" id="KW-1185">Reference proteome</keyword>
<dbReference type="OrthoDB" id="10035704at2759"/>
<dbReference type="PANTHER" id="PTHR46704:SF9">
    <property type="entry name" value="BHLH DOMAIN-CONTAINING PROTEIN"/>
    <property type="match status" value="1"/>
</dbReference>
<dbReference type="PANTHER" id="PTHR46704">
    <property type="entry name" value="CXC DOMAIN-CONTAINING PROTEIN-RELATED"/>
    <property type="match status" value="1"/>
</dbReference>
<protein>
    <submittedName>
        <fullName evidence="1">Uncharacterized protein</fullName>
    </submittedName>
</protein>
<evidence type="ECO:0000313" key="2">
    <source>
        <dbReference type="Proteomes" id="UP001152795"/>
    </source>
</evidence>
<organism evidence="1 2">
    <name type="scientific">Paramuricea clavata</name>
    <name type="common">Red gorgonian</name>
    <name type="synonym">Violescent sea-whip</name>
    <dbReference type="NCBI Taxonomy" id="317549"/>
    <lineage>
        <taxon>Eukaryota</taxon>
        <taxon>Metazoa</taxon>
        <taxon>Cnidaria</taxon>
        <taxon>Anthozoa</taxon>
        <taxon>Octocorallia</taxon>
        <taxon>Malacalcyonacea</taxon>
        <taxon>Plexauridae</taxon>
        <taxon>Paramuricea</taxon>
    </lineage>
</organism>
<name>A0A7D9DQP2_PARCT</name>
<proteinExistence type="predicted"/>
<sequence>MAQQPNDQQRMTLRDLYLVALELREDINKNSASWFNHWPPLACDITGDSVKKVVPPLLFNFIAWILGYSNEPEETRYVDMDEKLTIKVFSICQDLIYNKSKGKSPTPRSLALAMSVRQISGCSSLISILNGLGHCVSLSSTMAYDTALAQLTINTSDNIPRGFVAKEAINLVYDNIDFQEDIKEQTHVTNGIITQKITGENPTAPNRMTGIKKSQRSLQVPQSDILPFTIGTRKTPHFLDLDRTTTSSREKAQRLDLVYVLLKMFPSDETTLPGWTGFNTILCQDDIPEVSRVGYLPVIDAPPTEYSTINTTLKKSEEIVDKLQLRYVTLVFDEAVYAKIQHVRWKNEAFQNRFVVRLGEFHTSMSFLSAISKIFQDGGLKDIFIESGLAGEGSVKGVFSGKHYNRSVSCHKVAHEAFQRLRLEAFLDTLDENVLHGIYSLIADMSDSIFNEGVQAYVESRQFDNLVQQYESFIVEMSAKSKTFAYWSMYIKMTGILPELSSNFAIQRQNDHGFSAVACDQTIEQTVNRDSKTKGGLTGFSMNRSSVHRWLLSQSERAAITQQCKSMSGMNCKYRKRKDLDASKCEQHEKSVKNVTSTIASMTNPFDGEPSRTGQHFKWR</sequence>
<dbReference type="Proteomes" id="UP001152795">
    <property type="component" value="Unassembled WGS sequence"/>
</dbReference>
<reference evidence="1" key="1">
    <citation type="submission" date="2020-04" db="EMBL/GenBank/DDBJ databases">
        <authorList>
            <person name="Alioto T."/>
            <person name="Alioto T."/>
            <person name="Gomez Garrido J."/>
        </authorList>
    </citation>
    <scope>NUCLEOTIDE SEQUENCE</scope>
    <source>
        <strain evidence="1">A484AB</strain>
    </source>
</reference>
<gene>
    <name evidence="1" type="ORF">PACLA_8A057522</name>
</gene>
<comment type="caution">
    <text evidence="1">The sequence shown here is derived from an EMBL/GenBank/DDBJ whole genome shotgun (WGS) entry which is preliminary data.</text>
</comment>
<accession>A0A7D9DQP2</accession>
<evidence type="ECO:0000313" key="1">
    <source>
        <dbReference type="EMBL" id="CAB3990589.1"/>
    </source>
</evidence>
<dbReference type="EMBL" id="CACRXK020001685">
    <property type="protein sequence ID" value="CAB3990589.1"/>
    <property type="molecule type" value="Genomic_DNA"/>
</dbReference>